<dbReference type="InterPro" id="IPR009922">
    <property type="entry name" value="DUF1457"/>
</dbReference>
<protein>
    <recommendedName>
        <fullName evidence="3">PAS domain-containing protein</fullName>
    </recommendedName>
</protein>
<dbReference type="AlphaFoldDB" id="A0A1E3W5E0"/>
<sequence>MLSDCAFRAQLAIEGQRDLFDYWLHSAGKRLLPARADLDPLKVPRLLPYLGLIDLREGFDRGLFRLAGTRLRDIYGKEITGKRLGEVFSGTCEAYWRRIHDRVATEGLPAHGVVRGPAEGRDHVLLFWLRLPLSDDGLRVDRILCHDTTGPGDRAHVPAEFTLYRYPPALPPAAQGVRPNTARAR</sequence>
<dbReference type="OrthoDB" id="8480244at2"/>
<dbReference type="Proteomes" id="UP000095042">
    <property type="component" value="Unassembled WGS sequence"/>
</dbReference>
<proteinExistence type="predicted"/>
<keyword evidence="2" id="KW-1185">Reference proteome</keyword>
<dbReference type="RefSeq" id="WP_069624882.1">
    <property type="nucleotide sequence ID" value="NZ_LPWD01000430.1"/>
</dbReference>
<dbReference type="EMBL" id="LPWD01000430">
    <property type="protein sequence ID" value="ODS01023.1"/>
    <property type="molecule type" value="Genomic_DNA"/>
</dbReference>
<accession>A0A1E3W5E0</accession>
<gene>
    <name evidence="1" type="ORF">AUC71_03260</name>
</gene>
<evidence type="ECO:0008006" key="3">
    <source>
        <dbReference type="Google" id="ProtNLM"/>
    </source>
</evidence>
<evidence type="ECO:0000313" key="1">
    <source>
        <dbReference type="EMBL" id="ODS01023.1"/>
    </source>
</evidence>
<organism evidence="1 2">
    <name type="scientific">Methyloceanibacter marginalis</name>
    <dbReference type="NCBI Taxonomy" id="1774971"/>
    <lineage>
        <taxon>Bacteria</taxon>
        <taxon>Pseudomonadati</taxon>
        <taxon>Pseudomonadota</taxon>
        <taxon>Alphaproteobacteria</taxon>
        <taxon>Hyphomicrobiales</taxon>
        <taxon>Hyphomicrobiaceae</taxon>
        <taxon>Methyloceanibacter</taxon>
    </lineage>
</organism>
<dbReference type="Pfam" id="PF07310">
    <property type="entry name" value="PAS_5"/>
    <property type="match status" value="1"/>
</dbReference>
<reference evidence="1 2" key="1">
    <citation type="journal article" date="2016" name="Environ. Microbiol.">
        <title>New Methyloceanibacter diversity from North Sea sediments includes methanotroph containing solely the soluble methane monooxygenase.</title>
        <authorList>
            <person name="Vekeman B."/>
            <person name="Kerckhof F.M."/>
            <person name="Cremers G."/>
            <person name="de Vos P."/>
            <person name="Vandamme P."/>
            <person name="Boon N."/>
            <person name="Op den Camp H.J."/>
            <person name="Heylen K."/>
        </authorList>
    </citation>
    <scope>NUCLEOTIDE SEQUENCE [LARGE SCALE GENOMIC DNA]</scope>
    <source>
        <strain evidence="1 2">R-67177</strain>
    </source>
</reference>
<evidence type="ECO:0000313" key="2">
    <source>
        <dbReference type="Proteomes" id="UP000095042"/>
    </source>
</evidence>
<name>A0A1E3W5E0_9HYPH</name>
<comment type="caution">
    <text evidence="1">The sequence shown here is derived from an EMBL/GenBank/DDBJ whole genome shotgun (WGS) entry which is preliminary data.</text>
</comment>